<organism evidence="1 2">
    <name type="scientific">Marinomonas ostreistagni</name>
    <dbReference type="NCBI Taxonomy" id="359209"/>
    <lineage>
        <taxon>Bacteria</taxon>
        <taxon>Pseudomonadati</taxon>
        <taxon>Pseudomonadota</taxon>
        <taxon>Gammaproteobacteria</taxon>
        <taxon>Oceanospirillales</taxon>
        <taxon>Oceanospirillaceae</taxon>
        <taxon>Marinomonas</taxon>
    </lineage>
</organism>
<protein>
    <submittedName>
        <fullName evidence="1">Uncharacterized protein</fullName>
    </submittedName>
</protein>
<evidence type="ECO:0000313" key="2">
    <source>
        <dbReference type="Proteomes" id="UP000598488"/>
    </source>
</evidence>
<name>A0ABS0Z7N5_9GAMM</name>
<sequence length="296" mass="33662">MSDALIIWDARNCNEALQMFIEELRRELDRFSLSYKIVSLSDNSISGEMSIKPSMRSLLDLVYSEAPLHLITFGAKANALATLVSPTLRCKLHTNRLPSWLDQNTVPSTILRIARYIHKEVSWGDGGDLSDYFFPKAFSAASSRVLFLEEDCLTDKMQSHAKLHKLDFSVCSVQDFLPPSQLLLQKCGLLVLSAEMHNEHNIIEVANGYGMPVLLISPDNRHFGIREGENGWVVNDIQMPHYGNYLKNWQGMSQNTRDMIALYCRTTQSDQSGLRCYCASFGYPERLELKDFRLRG</sequence>
<reference evidence="1 2" key="1">
    <citation type="submission" date="2020-12" db="EMBL/GenBank/DDBJ databases">
        <title>Comparative genome analysis of fungal antagonists Marinomonas ostreistagni 398 and M. spartinae 468.</title>
        <authorList>
            <person name="Fields J.L."/>
            <person name="Mavrodi O.V."/>
            <person name="Biber P.D."/>
            <person name="Indest K.J."/>
            <person name="Mavrodi D.V."/>
        </authorList>
    </citation>
    <scope>NUCLEOTIDE SEQUENCE [LARGE SCALE GENOMIC DNA]</scope>
    <source>
        <strain evidence="1 2">USM7</strain>
    </source>
</reference>
<dbReference type="RefSeq" id="WP_199461004.1">
    <property type="nucleotide sequence ID" value="NZ_JAEMUH010000002.1"/>
</dbReference>
<accession>A0ABS0Z7N5</accession>
<comment type="caution">
    <text evidence="1">The sequence shown here is derived from an EMBL/GenBank/DDBJ whole genome shotgun (WGS) entry which is preliminary data.</text>
</comment>
<proteinExistence type="predicted"/>
<evidence type="ECO:0000313" key="1">
    <source>
        <dbReference type="EMBL" id="MBJ7549671.1"/>
    </source>
</evidence>
<gene>
    <name evidence="1" type="ORF">JHD44_03185</name>
</gene>
<dbReference type="Proteomes" id="UP000598488">
    <property type="component" value="Unassembled WGS sequence"/>
</dbReference>
<keyword evidence="2" id="KW-1185">Reference proteome</keyword>
<dbReference type="EMBL" id="JAEMUH010000002">
    <property type="protein sequence ID" value="MBJ7549671.1"/>
    <property type="molecule type" value="Genomic_DNA"/>
</dbReference>